<dbReference type="AlphaFoldDB" id="A0A5M4FJY4"/>
<name>A0A5M4FJY4_9ACTN</name>
<organism evidence="3 4">
    <name type="scientific">Aeromicrobium ginsengisoli</name>
    <dbReference type="NCBI Taxonomy" id="363867"/>
    <lineage>
        <taxon>Bacteria</taxon>
        <taxon>Bacillati</taxon>
        <taxon>Actinomycetota</taxon>
        <taxon>Actinomycetes</taxon>
        <taxon>Propionibacteriales</taxon>
        <taxon>Nocardioidaceae</taxon>
        <taxon>Aeromicrobium</taxon>
    </lineage>
</organism>
<comment type="caution">
    <text evidence="3">The sequence shown here is derived from an EMBL/GenBank/DDBJ whole genome shotgun (WGS) entry which is preliminary data.</text>
</comment>
<dbReference type="InterPro" id="IPR023393">
    <property type="entry name" value="START-like_dom_sf"/>
</dbReference>
<feature type="domain" description="Activator of Hsp90 ATPase homologue 1/2-like C-terminal" evidence="2">
    <location>
        <begin position="14"/>
        <end position="147"/>
    </location>
</feature>
<keyword evidence="4" id="KW-1185">Reference proteome</keyword>
<evidence type="ECO:0000256" key="1">
    <source>
        <dbReference type="ARBA" id="ARBA00006817"/>
    </source>
</evidence>
<dbReference type="RefSeq" id="WP_149688176.1">
    <property type="nucleotide sequence ID" value="NZ_SDPQ02000001.1"/>
</dbReference>
<dbReference type="CDD" id="cd07814">
    <property type="entry name" value="SRPBCC_CalC_Aha1-like"/>
    <property type="match status" value="1"/>
</dbReference>
<dbReference type="Pfam" id="PF08327">
    <property type="entry name" value="AHSA1"/>
    <property type="match status" value="1"/>
</dbReference>
<comment type="similarity">
    <text evidence="1">Belongs to the AHA1 family.</text>
</comment>
<dbReference type="InterPro" id="IPR013538">
    <property type="entry name" value="ASHA1/2-like_C"/>
</dbReference>
<dbReference type="EMBL" id="SDPQ02000001">
    <property type="protein sequence ID" value="KAA1400073.1"/>
    <property type="molecule type" value="Genomic_DNA"/>
</dbReference>
<dbReference type="OrthoDB" id="3365660at2"/>
<evidence type="ECO:0000259" key="2">
    <source>
        <dbReference type="Pfam" id="PF08327"/>
    </source>
</evidence>
<evidence type="ECO:0000313" key="3">
    <source>
        <dbReference type="EMBL" id="KAA1400073.1"/>
    </source>
</evidence>
<dbReference type="SUPFAM" id="SSF55961">
    <property type="entry name" value="Bet v1-like"/>
    <property type="match status" value="1"/>
</dbReference>
<proteinExistence type="inferred from homology"/>
<dbReference type="Proteomes" id="UP000380867">
    <property type="component" value="Unassembled WGS sequence"/>
</dbReference>
<sequence length="156" mass="17497">MDVQLVIDIHRHLDAPRDRVFRAFVDEDELTAWFGPFAAFVVPGTLSIDPRAGGHRRLTMATFSGSMSWSVDTTYTEVVENERLVGSEQVTGIAAFEGEPPFTVRLEFFDEKGGTRVELRAGPCSRDMEATSRDFWMQSFSKLDSLLARTTGPDPY</sequence>
<accession>A0A5M4FJY4</accession>
<gene>
    <name evidence="3" type="ORF">ESP70_004845</name>
</gene>
<dbReference type="Gene3D" id="3.30.530.20">
    <property type="match status" value="1"/>
</dbReference>
<protein>
    <submittedName>
        <fullName evidence="3">SRPBCC domain-containing protein</fullName>
    </submittedName>
</protein>
<evidence type="ECO:0000313" key="4">
    <source>
        <dbReference type="Proteomes" id="UP000380867"/>
    </source>
</evidence>
<reference evidence="3" key="1">
    <citation type="submission" date="2019-09" db="EMBL/GenBank/DDBJ databases">
        <authorList>
            <person name="Li J."/>
        </authorList>
    </citation>
    <scope>NUCLEOTIDE SEQUENCE [LARGE SCALE GENOMIC DNA]</scope>
    <source>
        <strain evidence="3">JCM 14732</strain>
    </source>
</reference>